<dbReference type="PANTHER" id="PTHR33776:SF3">
    <property type="entry name" value="PHD-TYPE DOMAIN-CONTAINING PROTEIN"/>
    <property type="match status" value="1"/>
</dbReference>
<sequence length="310" mass="36148">MSPCKFDMFLILYFKCFFSLSMNSKICNFKYTNVDEFNLNSNLASQLNQDSCISILQQNMQGMNDFTKFDDFSLFFLSELQSSIDIIVLPETWINNENEKYYNIPGFKQINSSRVGRRGGGLIIFFQSKFDVEIIEKNNSQLSFQFIRISIKLSQVERLRICAVYRPPVADMKEFRNFFESVKENYARSVTIILGDINIAINKSNTIVTDYKNLLASSSFEVINTFKTRPASEIILDHVICYTSNFLEITNSTIFNDISDHIPILSKFTIKSKKQKLKLSKNILNHTHFHQEFYRFLENLTLEADPKHTY</sequence>
<keyword evidence="3" id="KW-1185">Reference proteome</keyword>
<dbReference type="GeneID" id="134284761"/>
<feature type="signal peptide" evidence="1">
    <location>
        <begin position="1"/>
        <end position="23"/>
    </location>
</feature>
<evidence type="ECO:0000313" key="3">
    <source>
        <dbReference type="Proteomes" id="UP000069940"/>
    </source>
</evidence>
<evidence type="ECO:0000256" key="1">
    <source>
        <dbReference type="SAM" id="SignalP"/>
    </source>
</evidence>
<reference evidence="3" key="1">
    <citation type="journal article" date="2015" name="Proc. Natl. Acad. Sci. U.S.A.">
        <title>Genome sequence of the Asian Tiger mosquito, Aedes albopictus, reveals insights into its biology, genetics, and evolution.</title>
        <authorList>
            <person name="Chen X.G."/>
            <person name="Jiang X."/>
            <person name="Gu J."/>
            <person name="Xu M."/>
            <person name="Wu Y."/>
            <person name="Deng Y."/>
            <person name="Zhang C."/>
            <person name="Bonizzoni M."/>
            <person name="Dermauw W."/>
            <person name="Vontas J."/>
            <person name="Armbruster P."/>
            <person name="Huang X."/>
            <person name="Yang Y."/>
            <person name="Zhang H."/>
            <person name="He W."/>
            <person name="Peng H."/>
            <person name="Liu Y."/>
            <person name="Wu K."/>
            <person name="Chen J."/>
            <person name="Lirakis M."/>
            <person name="Topalis P."/>
            <person name="Van Leeuwen T."/>
            <person name="Hall A.B."/>
            <person name="Jiang X."/>
            <person name="Thorpe C."/>
            <person name="Mueller R.L."/>
            <person name="Sun C."/>
            <person name="Waterhouse R.M."/>
            <person name="Yan G."/>
            <person name="Tu Z.J."/>
            <person name="Fang X."/>
            <person name="James A.A."/>
        </authorList>
    </citation>
    <scope>NUCLEOTIDE SEQUENCE [LARGE SCALE GENOMIC DNA]</scope>
    <source>
        <strain evidence="3">Foshan</strain>
    </source>
</reference>
<feature type="chain" id="PRO_5046646503" description="Endonuclease/exonuclease/phosphatase domain-containing protein" evidence="1">
    <location>
        <begin position="24"/>
        <end position="310"/>
    </location>
</feature>
<evidence type="ECO:0008006" key="4">
    <source>
        <dbReference type="Google" id="ProtNLM"/>
    </source>
</evidence>
<keyword evidence="1" id="KW-0732">Signal</keyword>
<name>A0ABM1Z1P5_AEDAL</name>
<organism evidence="2 3">
    <name type="scientific">Aedes albopictus</name>
    <name type="common">Asian tiger mosquito</name>
    <name type="synonym">Stegomyia albopicta</name>
    <dbReference type="NCBI Taxonomy" id="7160"/>
    <lineage>
        <taxon>Eukaryota</taxon>
        <taxon>Metazoa</taxon>
        <taxon>Ecdysozoa</taxon>
        <taxon>Arthropoda</taxon>
        <taxon>Hexapoda</taxon>
        <taxon>Insecta</taxon>
        <taxon>Pterygota</taxon>
        <taxon>Neoptera</taxon>
        <taxon>Endopterygota</taxon>
        <taxon>Diptera</taxon>
        <taxon>Nematocera</taxon>
        <taxon>Culicoidea</taxon>
        <taxon>Culicidae</taxon>
        <taxon>Culicinae</taxon>
        <taxon>Aedini</taxon>
        <taxon>Aedes</taxon>
        <taxon>Stegomyia</taxon>
    </lineage>
</organism>
<dbReference type="InterPro" id="IPR036691">
    <property type="entry name" value="Endo/exonu/phosph_ase_sf"/>
</dbReference>
<evidence type="ECO:0000313" key="2">
    <source>
        <dbReference type="EnsemblMetazoa" id="AALFPA23_014147.P20558"/>
    </source>
</evidence>
<accession>A0ABM1Z1P5</accession>
<reference evidence="2" key="2">
    <citation type="submission" date="2025-05" db="UniProtKB">
        <authorList>
            <consortium name="EnsemblMetazoa"/>
        </authorList>
    </citation>
    <scope>IDENTIFICATION</scope>
    <source>
        <strain evidence="2">Foshan</strain>
    </source>
</reference>
<dbReference type="Gene3D" id="3.60.10.10">
    <property type="entry name" value="Endonuclease/exonuclease/phosphatase"/>
    <property type="match status" value="1"/>
</dbReference>
<protein>
    <recommendedName>
        <fullName evidence="4">Endonuclease/exonuclease/phosphatase domain-containing protein</fullName>
    </recommendedName>
</protein>
<dbReference type="EnsemblMetazoa" id="AALFPA23_014147.R20558">
    <property type="protein sequence ID" value="AALFPA23_014147.P20558"/>
    <property type="gene ID" value="AALFPA23_014147"/>
</dbReference>
<dbReference type="PANTHER" id="PTHR33776">
    <property type="entry name" value="ENDO/EXONUCLEASE/PHOSPHATASE DOMAIN-CONTAINING PROTEIN"/>
    <property type="match status" value="1"/>
</dbReference>
<proteinExistence type="predicted"/>
<dbReference type="RefSeq" id="XP_062699993.1">
    <property type="nucleotide sequence ID" value="XM_062844009.1"/>
</dbReference>
<dbReference type="Proteomes" id="UP000069940">
    <property type="component" value="Unassembled WGS sequence"/>
</dbReference>
<dbReference type="SUPFAM" id="SSF56219">
    <property type="entry name" value="DNase I-like"/>
    <property type="match status" value="1"/>
</dbReference>